<protein>
    <submittedName>
        <fullName evidence="1">Uncharacterized protein</fullName>
    </submittedName>
</protein>
<accession>A0ABQ2DAQ2</accession>
<gene>
    <name evidence="1" type="ORF">GCM10008938_41970</name>
</gene>
<organism evidence="1 2">
    <name type="scientific">Deinococcus roseus</name>
    <dbReference type="NCBI Taxonomy" id="392414"/>
    <lineage>
        <taxon>Bacteria</taxon>
        <taxon>Thermotogati</taxon>
        <taxon>Deinococcota</taxon>
        <taxon>Deinococci</taxon>
        <taxon>Deinococcales</taxon>
        <taxon>Deinococcaceae</taxon>
        <taxon>Deinococcus</taxon>
    </lineage>
</organism>
<evidence type="ECO:0000313" key="1">
    <source>
        <dbReference type="EMBL" id="GGJ51586.1"/>
    </source>
</evidence>
<reference evidence="2" key="1">
    <citation type="journal article" date="2019" name="Int. J. Syst. Evol. Microbiol.">
        <title>The Global Catalogue of Microorganisms (GCM) 10K type strain sequencing project: providing services to taxonomists for standard genome sequencing and annotation.</title>
        <authorList>
            <consortium name="The Broad Institute Genomics Platform"/>
            <consortium name="The Broad Institute Genome Sequencing Center for Infectious Disease"/>
            <person name="Wu L."/>
            <person name="Ma J."/>
        </authorList>
    </citation>
    <scope>NUCLEOTIDE SEQUENCE [LARGE SCALE GENOMIC DNA]</scope>
    <source>
        <strain evidence="2">JCM 14370</strain>
    </source>
</reference>
<name>A0ABQ2DAQ2_9DEIO</name>
<dbReference type="RefSeq" id="WP_189006448.1">
    <property type="nucleotide sequence ID" value="NZ_BMOD01000023.1"/>
</dbReference>
<dbReference type="Proteomes" id="UP000632222">
    <property type="component" value="Unassembled WGS sequence"/>
</dbReference>
<sequence>MPRSRLDAGLLPHYPEMDQVPVHLATPRQLKMLGLCCDNLQAVATVTCKGLEMPLFAIASASRELAHQVA</sequence>
<proteinExistence type="predicted"/>
<keyword evidence="2" id="KW-1185">Reference proteome</keyword>
<evidence type="ECO:0000313" key="2">
    <source>
        <dbReference type="Proteomes" id="UP000632222"/>
    </source>
</evidence>
<dbReference type="EMBL" id="BMOD01000023">
    <property type="protein sequence ID" value="GGJ51586.1"/>
    <property type="molecule type" value="Genomic_DNA"/>
</dbReference>
<comment type="caution">
    <text evidence="1">The sequence shown here is derived from an EMBL/GenBank/DDBJ whole genome shotgun (WGS) entry which is preliminary data.</text>
</comment>